<reference evidence="3" key="1">
    <citation type="submission" date="2021-04" db="EMBL/GenBank/DDBJ databases">
        <title>novel species isolated from subtropical streams in China.</title>
        <authorList>
            <person name="Lu H."/>
        </authorList>
    </citation>
    <scope>NUCLEOTIDE SEQUENCE</scope>
    <source>
        <strain evidence="3">FT137W</strain>
    </source>
</reference>
<gene>
    <name evidence="3" type="ORF">KDM90_14665</name>
</gene>
<dbReference type="EMBL" id="JAGSPJ010000006">
    <property type="protein sequence ID" value="MBR7801248.1"/>
    <property type="molecule type" value="Genomic_DNA"/>
</dbReference>
<dbReference type="Pfam" id="PF01903">
    <property type="entry name" value="CbiX"/>
    <property type="match status" value="1"/>
</dbReference>
<evidence type="ECO:0000313" key="3">
    <source>
        <dbReference type="EMBL" id="MBR7801248.1"/>
    </source>
</evidence>
<keyword evidence="2" id="KW-0456">Lyase</keyword>
<proteinExistence type="predicted"/>
<keyword evidence="4" id="KW-1185">Reference proteome</keyword>
<organism evidence="3 4">
    <name type="scientific">Undibacterium fentianense</name>
    <dbReference type="NCBI Taxonomy" id="2828728"/>
    <lineage>
        <taxon>Bacteria</taxon>
        <taxon>Pseudomonadati</taxon>
        <taxon>Pseudomonadota</taxon>
        <taxon>Betaproteobacteria</taxon>
        <taxon>Burkholderiales</taxon>
        <taxon>Oxalobacteraceae</taxon>
        <taxon>Undibacterium</taxon>
    </lineage>
</organism>
<name>A0A941E9V4_9BURK</name>
<dbReference type="InterPro" id="IPR002762">
    <property type="entry name" value="CbiX-like"/>
</dbReference>
<dbReference type="Proteomes" id="UP000678545">
    <property type="component" value="Unassembled WGS sequence"/>
</dbReference>
<dbReference type="AlphaFoldDB" id="A0A941E9V4"/>
<protein>
    <submittedName>
        <fullName evidence="3">CbiX/SirB N-terminal domain-containing protein</fullName>
    </submittedName>
</protein>
<keyword evidence="1" id="KW-0479">Metal-binding</keyword>
<dbReference type="SUPFAM" id="SSF53800">
    <property type="entry name" value="Chelatase"/>
    <property type="match status" value="1"/>
</dbReference>
<dbReference type="GO" id="GO:0046872">
    <property type="term" value="F:metal ion binding"/>
    <property type="evidence" value="ECO:0007669"/>
    <property type="project" value="UniProtKB-KW"/>
</dbReference>
<dbReference type="GO" id="GO:0016829">
    <property type="term" value="F:lyase activity"/>
    <property type="evidence" value="ECO:0007669"/>
    <property type="project" value="UniProtKB-KW"/>
</dbReference>
<dbReference type="Gene3D" id="3.40.50.1400">
    <property type="match status" value="1"/>
</dbReference>
<evidence type="ECO:0000256" key="1">
    <source>
        <dbReference type="ARBA" id="ARBA00022723"/>
    </source>
</evidence>
<accession>A0A941E9V4</accession>
<dbReference type="PANTHER" id="PTHR33542:SF5">
    <property type="entry name" value="FERROCHELATASE CHE1"/>
    <property type="match status" value="1"/>
</dbReference>
<dbReference type="CDD" id="cd03416">
    <property type="entry name" value="CbiX_SirB_N"/>
    <property type="match status" value="1"/>
</dbReference>
<evidence type="ECO:0000313" key="4">
    <source>
        <dbReference type="Proteomes" id="UP000678545"/>
    </source>
</evidence>
<dbReference type="PANTHER" id="PTHR33542">
    <property type="entry name" value="SIROHYDROCHLORIN FERROCHELATASE, CHLOROPLASTIC"/>
    <property type="match status" value="1"/>
</dbReference>
<dbReference type="InterPro" id="IPR050963">
    <property type="entry name" value="Sirohydro_Cobaltochel/CbiX"/>
</dbReference>
<comment type="caution">
    <text evidence="3">The sequence shown here is derived from an EMBL/GenBank/DDBJ whole genome shotgun (WGS) entry which is preliminary data.</text>
</comment>
<evidence type="ECO:0000256" key="2">
    <source>
        <dbReference type="ARBA" id="ARBA00023239"/>
    </source>
</evidence>
<dbReference type="RefSeq" id="WP_212676365.1">
    <property type="nucleotide sequence ID" value="NZ_JAGSPJ010000006.1"/>
</dbReference>
<sequence>MSKKALVLFAHGARAATWAAPFERLKMMTQNSLPNVRVELAFLEFMQPSLPDLMHSIAADDCIEVTIAPIFLGQGGHVLRDLPVMVEELSAVYPHLHIRQVAAAGEQESVLQAMRDYCIGCLMTSE</sequence>